<keyword evidence="2 11" id="KW-0560">Oxidoreductase</keyword>
<dbReference type="InterPro" id="IPR006139">
    <property type="entry name" value="D-isomer_2_OHA_DH_cat_dom"/>
</dbReference>
<comment type="similarity">
    <text evidence="7">Belongs to the D-isomer specific 2-hydroxyacid dehydrogenase family. GhrB subfamily.</text>
</comment>
<comment type="catalytic activity">
    <reaction evidence="5">
        <text>(R)-glycerate + NADP(+) = 3-hydroxypyruvate + NADPH + H(+)</text>
        <dbReference type="Rhea" id="RHEA:18657"/>
        <dbReference type="ChEBI" id="CHEBI:15378"/>
        <dbReference type="ChEBI" id="CHEBI:16659"/>
        <dbReference type="ChEBI" id="CHEBI:17180"/>
        <dbReference type="ChEBI" id="CHEBI:57783"/>
        <dbReference type="ChEBI" id="CHEBI:58349"/>
        <dbReference type="EC" id="1.1.1.81"/>
    </reaction>
</comment>
<dbReference type="Proteomes" id="UP000044377">
    <property type="component" value="Unassembled WGS sequence"/>
</dbReference>
<feature type="domain" description="D-isomer specific 2-hydroxyacid dehydrogenase NAD-binding" evidence="13">
    <location>
        <begin position="108"/>
        <end position="287"/>
    </location>
</feature>
<evidence type="ECO:0000256" key="5">
    <source>
        <dbReference type="ARBA" id="ARBA00052239"/>
    </source>
</evidence>
<dbReference type="OrthoDB" id="9805416at2"/>
<evidence type="ECO:0000256" key="3">
    <source>
        <dbReference type="ARBA" id="ARBA00023027"/>
    </source>
</evidence>
<dbReference type="RefSeq" id="WP_048639395.1">
    <property type="nucleotide sequence ID" value="NZ_CGIG01000001.1"/>
</dbReference>
<dbReference type="GO" id="GO:0005829">
    <property type="term" value="C:cytosol"/>
    <property type="evidence" value="ECO:0007669"/>
    <property type="project" value="TreeGrafter"/>
</dbReference>
<evidence type="ECO:0000256" key="2">
    <source>
        <dbReference type="ARBA" id="ARBA00023002"/>
    </source>
</evidence>
<evidence type="ECO:0000256" key="1">
    <source>
        <dbReference type="ARBA" id="ARBA00022857"/>
    </source>
</evidence>
<dbReference type="GO" id="GO:0008465">
    <property type="term" value="F:hydroxypyruvate reductase (NADH) activity"/>
    <property type="evidence" value="ECO:0007669"/>
    <property type="project" value="RHEA"/>
</dbReference>
<dbReference type="PROSITE" id="PS00065">
    <property type="entry name" value="D_2_HYDROXYACID_DH_1"/>
    <property type="match status" value="1"/>
</dbReference>
<dbReference type="EC" id="1.1.1.79" evidence="8"/>
<dbReference type="EMBL" id="CGIG01000001">
    <property type="protein sequence ID" value="CPR21234.1"/>
    <property type="molecule type" value="Genomic_DNA"/>
</dbReference>
<comment type="catalytic activity">
    <reaction evidence="4">
        <text>(R)-glycerate + NAD(+) = 3-hydroxypyruvate + NADH + H(+)</text>
        <dbReference type="Rhea" id="RHEA:17905"/>
        <dbReference type="ChEBI" id="CHEBI:15378"/>
        <dbReference type="ChEBI" id="CHEBI:16659"/>
        <dbReference type="ChEBI" id="CHEBI:17180"/>
        <dbReference type="ChEBI" id="CHEBI:57540"/>
        <dbReference type="ChEBI" id="CHEBI:57945"/>
        <dbReference type="EC" id="1.1.1.81"/>
    </reaction>
</comment>
<dbReference type="FunFam" id="3.40.50.720:FF:000026">
    <property type="entry name" value="Glyoxylate/hydroxypyruvate reductase B"/>
    <property type="match status" value="1"/>
</dbReference>
<evidence type="ECO:0000256" key="10">
    <source>
        <dbReference type="ARBA" id="ARBA00073362"/>
    </source>
</evidence>
<dbReference type="InterPro" id="IPR029752">
    <property type="entry name" value="D-isomer_DH_CS1"/>
</dbReference>
<keyword evidence="15" id="KW-1185">Reference proteome</keyword>
<evidence type="ECO:0000313" key="15">
    <source>
        <dbReference type="Proteomes" id="UP000044377"/>
    </source>
</evidence>
<keyword evidence="1" id="KW-0521">NADP</keyword>
<dbReference type="EC" id="1.1.1.81" evidence="9"/>
<comment type="catalytic activity">
    <reaction evidence="6">
        <text>glycolate + NADP(+) = glyoxylate + NADPH + H(+)</text>
        <dbReference type="Rhea" id="RHEA:10992"/>
        <dbReference type="ChEBI" id="CHEBI:15378"/>
        <dbReference type="ChEBI" id="CHEBI:29805"/>
        <dbReference type="ChEBI" id="CHEBI:36655"/>
        <dbReference type="ChEBI" id="CHEBI:57783"/>
        <dbReference type="ChEBI" id="CHEBI:58349"/>
        <dbReference type="EC" id="1.1.1.79"/>
    </reaction>
</comment>
<dbReference type="CDD" id="cd05301">
    <property type="entry name" value="GDH"/>
    <property type="match status" value="1"/>
</dbReference>
<dbReference type="SUPFAM" id="SSF51735">
    <property type="entry name" value="NAD(P)-binding Rossmann-fold domains"/>
    <property type="match status" value="1"/>
</dbReference>
<evidence type="ECO:0000256" key="8">
    <source>
        <dbReference type="ARBA" id="ARBA00066661"/>
    </source>
</evidence>
<dbReference type="Pfam" id="PF00389">
    <property type="entry name" value="2-Hacid_dh"/>
    <property type="match status" value="1"/>
</dbReference>
<gene>
    <name evidence="14" type="ORF">BN1221_04771c</name>
</gene>
<dbReference type="PANTHER" id="PTHR10996">
    <property type="entry name" value="2-HYDROXYACID DEHYDROGENASE-RELATED"/>
    <property type="match status" value="1"/>
</dbReference>
<evidence type="ECO:0000256" key="6">
    <source>
        <dbReference type="ARBA" id="ARBA00052769"/>
    </source>
</evidence>
<feature type="domain" description="D-isomer specific 2-hydroxyacid dehydrogenase catalytic" evidence="12">
    <location>
        <begin position="5"/>
        <end position="319"/>
    </location>
</feature>
<dbReference type="InterPro" id="IPR036291">
    <property type="entry name" value="NAD(P)-bd_dom_sf"/>
</dbReference>
<dbReference type="Gene3D" id="3.40.50.720">
    <property type="entry name" value="NAD(P)-binding Rossmann-like Domain"/>
    <property type="match status" value="2"/>
</dbReference>
<evidence type="ECO:0000259" key="12">
    <source>
        <dbReference type="Pfam" id="PF00389"/>
    </source>
</evidence>
<protein>
    <recommendedName>
        <fullName evidence="10">Glyoxylate/hydroxypyruvate reductase B</fullName>
        <ecNumber evidence="8">1.1.1.79</ecNumber>
        <ecNumber evidence="9">1.1.1.81</ecNumber>
    </recommendedName>
</protein>
<dbReference type="InterPro" id="IPR029753">
    <property type="entry name" value="D-isomer_DH_CS"/>
</dbReference>
<evidence type="ECO:0000256" key="9">
    <source>
        <dbReference type="ARBA" id="ARBA00066674"/>
    </source>
</evidence>
<evidence type="ECO:0000259" key="13">
    <source>
        <dbReference type="Pfam" id="PF02826"/>
    </source>
</evidence>
<reference evidence="15" key="1">
    <citation type="submission" date="2015-01" db="EMBL/GenBank/DDBJ databases">
        <authorList>
            <person name="Paterson Steve"/>
        </authorList>
    </citation>
    <scope>NUCLEOTIDE SEQUENCE [LARGE SCALE GENOMIC DNA]</scope>
    <source>
        <strain evidence="15">OBR1</strain>
    </source>
</reference>
<dbReference type="PROSITE" id="PS00671">
    <property type="entry name" value="D_2_HYDROXYACID_DH_3"/>
    <property type="match status" value="1"/>
</dbReference>
<dbReference type="Pfam" id="PF02826">
    <property type="entry name" value="2-Hacid_dh_C"/>
    <property type="match status" value="1"/>
</dbReference>
<keyword evidence="14" id="KW-0670">Pyruvate</keyword>
<evidence type="ECO:0000256" key="11">
    <source>
        <dbReference type="RuleBase" id="RU003719"/>
    </source>
</evidence>
<dbReference type="InterPro" id="IPR050223">
    <property type="entry name" value="D-isomer_2-hydroxyacid_DH"/>
</dbReference>
<organism evidence="14 15">
    <name type="scientific">Brenneria goodwinii</name>
    <dbReference type="NCBI Taxonomy" id="1109412"/>
    <lineage>
        <taxon>Bacteria</taxon>
        <taxon>Pseudomonadati</taxon>
        <taxon>Pseudomonadota</taxon>
        <taxon>Gammaproteobacteria</taxon>
        <taxon>Enterobacterales</taxon>
        <taxon>Pectobacteriaceae</taxon>
        <taxon>Brenneria</taxon>
    </lineage>
</organism>
<dbReference type="InterPro" id="IPR006140">
    <property type="entry name" value="D-isomer_DH_NAD-bd"/>
</dbReference>
<evidence type="ECO:0000256" key="7">
    <source>
        <dbReference type="ARBA" id="ARBA00061278"/>
    </source>
</evidence>
<proteinExistence type="inferred from homology"/>
<name>A0A0G4K2D0_9GAMM</name>
<dbReference type="SUPFAM" id="SSF52283">
    <property type="entry name" value="Formate/glycerate dehydrogenase catalytic domain-like"/>
    <property type="match status" value="1"/>
</dbReference>
<evidence type="ECO:0000313" key="14">
    <source>
        <dbReference type="EMBL" id="CPR21234.1"/>
    </source>
</evidence>
<keyword evidence="3" id="KW-0520">NAD</keyword>
<sequence length="324" mass="35459">MKQPIVLYKKIPPDLHQRLEEQFDVRFFDGINAANQSEVIGALGDAEGMIGASAPVREALLDHAPQLRAISTISVGYDQFDVDDLTRRGIVLMHTPLVLTETTADTVFTLILMTARRAQEMGELVKSGQWTRSIGSEYYGTDVHHKTIGILGMGRIGAAVARRANAGFGMPVLYWNDRPNPQVEQTLGARRCELDTLLAEADFVVITLPYNEQTHHLINAERLRKMKPSAIFINGARGRIVDQPALIEALKHGVIRAAGLDVFEVEPLPADSPLPGLPNVVALPHIGSATHETRYNMAACAVDNLIAALNGDIKENSVNGHRLK</sequence>
<dbReference type="GO" id="GO:0030267">
    <property type="term" value="F:glyoxylate reductase (NADPH) activity"/>
    <property type="evidence" value="ECO:0007669"/>
    <property type="project" value="UniProtKB-EC"/>
</dbReference>
<dbReference type="PANTHER" id="PTHR10996:SF283">
    <property type="entry name" value="GLYOXYLATE_HYDROXYPYRUVATE REDUCTASE B"/>
    <property type="match status" value="1"/>
</dbReference>
<evidence type="ECO:0000256" key="4">
    <source>
        <dbReference type="ARBA" id="ARBA00051801"/>
    </source>
</evidence>
<dbReference type="AlphaFoldDB" id="A0A0G4K2D0"/>
<dbReference type="GO" id="GO:0120509">
    <property type="term" value="F:hydroxypyruvate reductase (NADPH) activity"/>
    <property type="evidence" value="ECO:0007669"/>
    <property type="project" value="RHEA"/>
</dbReference>
<accession>A0A0G4K2D0</accession>
<dbReference type="GO" id="GO:0051287">
    <property type="term" value="F:NAD binding"/>
    <property type="evidence" value="ECO:0007669"/>
    <property type="project" value="InterPro"/>
</dbReference>
<dbReference type="STRING" id="1109412.BN1221_04771c"/>